<dbReference type="SUPFAM" id="SSF53756">
    <property type="entry name" value="UDP-Glycosyltransferase/glycogen phosphorylase"/>
    <property type="match status" value="1"/>
</dbReference>
<dbReference type="GO" id="GO:0005886">
    <property type="term" value="C:plasma membrane"/>
    <property type="evidence" value="ECO:0007669"/>
    <property type="project" value="UniProtKB-SubCell"/>
</dbReference>
<evidence type="ECO:0000313" key="8">
    <source>
        <dbReference type="Proteomes" id="UP000190080"/>
    </source>
</evidence>
<dbReference type="GO" id="GO:0019350">
    <property type="term" value="P:teichoic acid biosynthetic process"/>
    <property type="evidence" value="ECO:0007669"/>
    <property type="project" value="UniProtKB-KW"/>
</dbReference>
<organism evidence="7 8">
    <name type="scientific">Clostridium oryzae</name>
    <dbReference type="NCBI Taxonomy" id="1450648"/>
    <lineage>
        <taxon>Bacteria</taxon>
        <taxon>Bacillati</taxon>
        <taxon>Bacillota</taxon>
        <taxon>Clostridia</taxon>
        <taxon>Eubacteriales</taxon>
        <taxon>Clostridiaceae</taxon>
        <taxon>Clostridium</taxon>
    </lineage>
</organism>
<evidence type="ECO:0000256" key="6">
    <source>
        <dbReference type="ARBA" id="ARBA00023136"/>
    </source>
</evidence>
<dbReference type="InterPro" id="IPR051612">
    <property type="entry name" value="Teichoic_Acid_Biosynth"/>
</dbReference>
<dbReference type="RefSeq" id="WP_079424121.1">
    <property type="nucleotide sequence ID" value="NZ_MZGV01000020.1"/>
</dbReference>
<comment type="similarity">
    <text evidence="2">Belongs to the CDP-glycerol glycerophosphotransferase family.</text>
</comment>
<dbReference type="EC" id="2.7.8.12" evidence="7"/>
<dbReference type="GO" id="GO:0047355">
    <property type="term" value="F:CDP-glycerol glycerophosphotransferase activity"/>
    <property type="evidence" value="ECO:0007669"/>
    <property type="project" value="UniProtKB-EC"/>
</dbReference>
<keyword evidence="6" id="KW-0472">Membrane</keyword>
<name>A0A1V4INK8_9CLOT</name>
<dbReference type="InterPro" id="IPR043148">
    <property type="entry name" value="TagF_C"/>
</dbReference>
<evidence type="ECO:0000256" key="2">
    <source>
        <dbReference type="ARBA" id="ARBA00010488"/>
    </source>
</evidence>
<sequence length="415" mass="49985">MNLLKKIKRKVISRIKKHKRFVKLANTVRNRIKKIIYRKLFVHTRIDERKIIFCSHLGRNYSCNPKALYEYMLKNHKFDDYEFIWAFGDKDKYSIDRGIKVKYGSLKYLYYLSKCKYWIFNAKMPGFYIKKPGQIYLQTWHGTPLKKLGLDINVGEDATFYRNKISREQMVQTYINDSMKYDYFISANKFSTKAFSTAFNIKEDIIIETGYPRNDEIVNADKKYVEALKDKLNIPKDKVIILYAPTWRDNKYTQDGYFQELNVDFRKWYEKLGDKYYIIYKPHYLISNTKNMYMNPNFIYDASEHEDINCLYIISDMLITDYSSVFFDYAALKRPILFYMYDLEEYKNNLRGFYLDIYEDLPAPIIEDEEELLNSILNIEEVEINSKEKYDRFYDRFCALNDGKSSEKVLRILVK</sequence>
<proteinExistence type="inferred from homology"/>
<accession>A0A1V4INK8</accession>
<dbReference type="EMBL" id="MZGV01000020">
    <property type="protein sequence ID" value="OPJ61638.1"/>
    <property type="molecule type" value="Genomic_DNA"/>
</dbReference>
<evidence type="ECO:0000256" key="3">
    <source>
        <dbReference type="ARBA" id="ARBA00022475"/>
    </source>
</evidence>
<evidence type="ECO:0000256" key="1">
    <source>
        <dbReference type="ARBA" id="ARBA00004202"/>
    </source>
</evidence>
<keyword evidence="4 7" id="KW-0808">Transferase</keyword>
<comment type="subcellular location">
    <subcellularLocation>
        <location evidence="1">Cell membrane</location>
        <topology evidence="1">Peripheral membrane protein</topology>
    </subcellularLocation>
</comment>
<dbReference type="Gene3D" id="3.40.50.11820">
    <property type="match status" value="1"/>
</dbReference>
<dbReference type="Gene3D" id="3.40.50.12580">
    <property type="match status" value="1"/>
</dbReference>
<evidence type="ECO:0000256" key="4">
    <source>
        <dbReference type="ARBA" id="ARBA00022679"/>
    </source>
</evidence>
<dbReference type="STRING" id="1450648.CLORY_21380"/>
<dbReference type="PANTHER" id="PTHR37316:SF3">
    <property type="entry name" value="TEICHOIC ACID GLYCEROL-PHOSPHATE TRANSFERASE"/>
    <property type="match status" value="1"/>
</dbReference>
<evidence type="ECO:0000313" key="7">
    <source>
        <dbReference type="EMBL" id="OPJ61638.1"/>
    </source>
</evidence>
<gene>
    <name evidence="7" type="primary">tagF_4</name>
    <name evidence="7" type="ORF">CLORY_21380</name>
</gene>
<keyword evidence="3" id="KW-1003">Cell membrane</keyword>
<keyword evidence="5" id="KW-0777">Teichoic acid biosynthesis</keyword>
<dbReference type="Pfam" id="PF04464">
    <property type="entry name" value="Glyphos_transf"/>
    <property type="match status" value="1"/>
</dbReference>
<reference evidence="7 8" key="1">
    <citation type="submission" date="2017-03" db="EMBL/GenBank/DDBJ databases">
        <title>Genome sequence of Clostridium oryzae DSM 28571.</title>
        <authorList>
            <person name="Poehlein A."/>
            <person name="Daniel R."/>
        </authorList>
    </citation>
    <scope>NUCLEOTIDE SEQUENCE [LARGE SCALE GENOMIC DNA]</scope>
    <source>
        <strain evidence="7 8">DSM 28571</strain>
    </source>
</reference>
<dbReference type="OrthoDB" id="9807097at2"/>
<dbReference type="AlphaFoldDB" id="A0A1V4INK8"/>
<keyword evidence="8" id="KW-1185">Reference proteome</keyword>
<protein>
    <submittedName>
        <fullName evidence="7">CDP-glycerol:poly(Glycerophosphate) glycerophosphotransferase</fullName>
        <ecNumber evidence="7">2.7.8.12</ecNumber>
    </submittedName>
</protein>
<dbReference type="Proteomes" id="UP000190080">
    <property type="component" value="Unassembled WGS sequence"/>
</dbReference>
<dbReference type="InterPro" id="IPR043149">
    <property type="entry name" value="TagF_N"/>
</dbReference>
<dbReference type="InterPro" id="IPR007554">
    <property type="entry name" value="Glycerophosphate_synth"/>
</dbReference>
<evidence type="ECO:0000256" key="5">
    <source>
        <dbReference type="ARBA" id="ARBA00022944"/>
    </source>
</evidence>
<comment type="caution">
    <text evidence="7">The sequence shown here is derived from an EMBL/GenBank/DDBJ whole genome shotgun (WGS) entry which is preliminary data.</text>
</comment>
<dbReference type="PANTHER" id="PTHR37316">
    <property type="entry name" value="TEICHOIC ACID GLYCEROL-PHOSPHATE PRIMASE"/>
    <property type="match status" value="1"/>
</dbReference>